<dbReference type="SUPFAM" id="SSF111369">
    <property type="entry name" value="HlyD-like secretion proteins"/>
    <property type="match status" value="1"/>
</dbReference>
<feature type="domain" description="CzcB-like barrel-sandwich hybrid" evidence="7">
    <location>
        <begin position="73"/>
        <end position="212"/>
    </location>
</feature>
<keyword evidence="9" id="KW-1185">Reference proteome</keyword>
<dbReference type="RefSeq" id="WP_204475739.1">
    <property type="nucleotide sequence ID" value="NZ_JACJJW010000017.1"/>
</dbReference>
<organism evidence="8 9">
    <name type="scientific">Bacteroides mediterraneensis</name>
    <dbReference type="NCBI Taxonomy" id="1841856"/>
    <lineage>
        <taxon>Bacteria</taxon>
        <taxon>Pseudomonadati</taxon>
        <taxon>Bacteroidota</taxon>
        <taxon>Bacteroidia</taxon>
        <taxon>Bacteroidales</taxon>
        <taxon>Bacteroidaceae</taxon>
        <taxon>Bacteroides</taxon>
    </lineage>
</organism>
<dbReference type="PANTHER" id="PTHR30097:SF4">
    <property type="entry name" value="SLR6042 PROTEIN"/>
    <property type="match status" value="1"/>
</dbReference>
<evidence type="ECO:0000256" key="3">
    <source>
        <dbReference type="SAM" id="Coils"/>
    </source>
</evidence>
<evidence type="ECO:0000313" key="9">
    <source>
        <dbReference type="Proteomes" id="UP000703295"/>
    </source>
</evidence>
<reference evidence="8 9" key="1">
    <citation type="journal article" date="2021" name="Sci. Rep.">
        <title>The distribution of antibiotic resistance genes in chicken gut microbiota commensals.</title>
        <authorList>
            <person name="Juricova H."/>
            <person name="Matiasovicova J."/>
            <person name="Kubasova T."/>
            <person name="Cejkova D."/>
            <person name="Rychlik I."/>
        </authorList>
    </citation>
    <scope>NUCLEOTIDE SEQUENCE [LARGE SCALE GENOMIC DNA]</scope>
    <source>
        <strain evidence="8 9">An801</strain>
    </source>
</reference>
<evidence type="ECO:0000256" key="2">
    <source>
        <dbReference type="ARBA" id="ARBA00022448"/>
    </source>
</evidence>
<keyword evidence="4" id="KW-0732">Signal</keyword>
<dbReference type="Pfam" id="PF25973">
    <property type="entry name" value="BSH_CzcB"/>
    <property type="match status" value="1"/>
</dbReference>
<dbReference type="NCBIfam" id="TIGR01730">
    <property type="entry name" value="RND_mfp"/>
    <property type="match status" value="1"/>
</dbReference>
<feature type="signal peptide" evidence="4">
    <location>
        <begin position="1"/>
        <end position="26"/>
    </location>
</feature>
<evidence type="ECO:0000256" key="1">
    <source>
        <dbReference type="ARBA" id="ARBA00009477"/>
    </source>
</evidence>
<proteinExistence type="inferred from homology"/>
<evidence type="ECO:0000313" key="8">
    <source>
        <dbReference type="EMBL" id="MBM6758558.1"/>
    </source>
</evidence>
<dbReference type="PANTHER" id="PTHR30097">
    <property type="entry name" value="CATION EFFLUX SYSTEM PROTEIN CUSB"/>
    <property type="match status" value="1"/>
</dbReference>
<keyword evidence="2" id="KW-0813">Transport</keyword>
<feature type="domain" description="Multidrug resistance protein MdtA-like C-terminal permuted SH3" evidence="6">
    <location>
        <begin position="303"/>
        <end position="356"/>
    </location>
</feature>
<dbReference type="InterPro" id="IPR058792">
    <property type="entry name" value="Beta-barrel_RND_2"/>
</dbReference>
<dbReference type="EMBL" id="JACJJW010000017">
    <property type="protein sequence ID" value="MBM6758558.1"/>
    <property type="molecule type" value="Genomic_DNA"/>
</dbReference>
<dbReference type="Gene3D" id="2.40.420.20">
    <property type="match status" value="1"/>
</dbReference>
<dbReference type="Gene3D" id="2.40.30.170">
    <property type="match status" value="1"/>
</dbReference>
<dbReference type="Pfam" id="PF25967">
    <property type="entry name" value="RND-MFP_C"/>
    <property type="match status" value="1"/>
</dbReference>
<gene>
    <name evidence="8" type="ORF">H6A31_07680</name>
</gene>
<dbReference type="Proteomes" id="UP000703295">
    <property type="component" value="Unassembled WGS sequence"/>
</dbReference>
<evidence type="ECO:0000256" key="4">
    <source>
        <dbReference type="SAM" id="SignalP"/>
    </source>
</evidence>
<keyword evidence="3" id="KW-0175">Coiled coil</keyword>
<dbReference type="InterPro" id="IPR051909">
    <property type="entry name" value="MFP_Cation_Efflux"/>
</dbReference>
<sequence>MNMKRNYTILMTAAMAAMLMWSCSKNNDHSDNIQIPYLTDSLRKVVTVATVQNHAFADELVLNGHVDCDPNNVAHVFPMYGGTVIHMGATVGDYVHKGQVLAVVRSGEVANYEKQMNDADLQILAARREKMAMHDMYNGGMASDRDLLQADKALKNAQAEKRRLREIYAIDHILGKSTYAIKAPISGFITEANINPNMQIRPDQDEQLFSIAGLNDVWIIADIYENDISKVKAGAAATIKTLAYGDEKPFYGTVDKVYPELNPESKTEQLKINMNNKDYLLKPGMFANVYVSVPTGHKAYPAVPAEAVIFDDDKDYVVVVDDKDVLSYHEVKLVKETGTVDYVASGLKAGDKIIVHNALLVYNSLK</sequence>
<evidence type="ECO:0000259" key="7">
    <source>
        <dbReference type="Pfam" id="PF25973"/>
    </source>
</evidence>
<dbReference type="InterPro" id="IPR006143">
    <property type="entry name" value="RND_pump_MFP"/>
</dbReference>
<dbReference type="InterPro" id="IPR058647">
    <property type="entry name" value="BSH_CzcB-like"/>
</dbReference>
<name>A0ABS2EW44_9BACE</name>
<feature type="coiled-coil region" evidence="3">
    <location>
        <begin position="109"/>
        <end position="167"/>
    </location>
</feature>
<dbReference type="Pfam" id="PF25954">
    <property type="entry name" value="Beta-barrel_RND_2"/>
    <property type="match status" value="1"/>
</dbReference>
<feature type="chain" id="PRO_5047056742" evidence="4">
    <location>
        <begin position="27"/>
        <end position="366"/>
    </location>
</feature>
<evidence type="ECO:0000259" key="6">
    <source>
        <dbReference type="Pfam" id="PF25967"/>
    </source>
</evidence>
<comment type="caution">
    <text evidence="8">The sequence shown here is derived from an EMBL/GenBank/DDBJ whole genome shotgun (WGS) entry which is preliminary data.</text>
</comment>
<evidence type="ECO:0000259" key="5">
    <source>
        <dbReference type="Pfam" id="PF25954"/>
    </source>
</evidence>
<protein>
    <submittedName>
        <fullName evidence="8">Efflux RND transporter periplasmic adaptor subunit</fullName>
    </submittedName>
</protein>
<accession>A0ABS2EW44</accession>
<feature type="domain" description="CusB-like beta-barrel" evidence="5">
    <location>
        <begin position="217"/>
        <end position="291"/>
    </location>
</feature>
<dbReference type="InterPro" id="IPR058627">
    <property type="entry name" value="MdtA-like_C"/>
</dbReference>
<dbReference type="Gene3D" id="2.40.50.100">
    <property type="match status" value="1"/>
</dbReference>
<comment type="similarity">
    <text evidence="1">Belongs to the membrane fusion protein (MFP) (TC 8.A.1) family.</text>
</comment>